<comment type="similarity">
    <text evidence="1 4">Belongs to the PstS family.</text>
</comment>
<evidence type="ECO:0000259" key="5">
    <source>
        <dbReference type="Pfam" id="PF12849"/>
    </source>
</evidence>
<protein>
    <recommendedName>
        <fullName evidence="4">Phosphate-binding protein</fullName>
    </recommendedName>
</protein>
<dbReference type="Gene3D" id="3.40.190.10">
    <property type="entry name" value="Periplasmic binding protein-like II"/>
    <property type="match status" value="2"/>
</dbReference>
<dbReference type="GO" id="GO:0042301">
    <property type="term" value="F:phosphate ion binding"/>
    <property type="evidence" value="ECO:0007669"/>
    <property type="project" value="UniProtKB-UniRule"/>
</dbReference>
<name>A0A809SF47_9BACT</name>
<evidence type="ECO:0000256" key="3">
    <source>
        <dbReference type="ARBA" id="ARBA00022729"/>
    </source>
</evidence>
<gene>
    <name evidence="6" type="ORF">NPRO_20890</name>
</gene>
<evidence type="ECO:0000313" key="6">
    <source>
        <dbReference type="EMBL" id="BBO24494.1"/>
    </source>
</evidence>
<keyword evidence="4" id="KW-0592">Phosphate transport</keyword>
<dbReference type="InterPro" id="IPR024370">
    <property type="entry name" value="PBP_domain"/>
</dbReference>
<organism evidence="6 7">
    <name type="scientific">Candidatus Nitrosymbiomonas proteolyticus</name>
    <dbReference type="NCBI Taxonomy" id="2608984"/>
    <lineage>
        <taxon>Bacteria</taxon>
        <taxon>Bacillati</taxon>
        <taxon>Armatimonadota</taxon>
        <taxon>Armatimonadota incertae sedis</taxon>
        <taxon>Candidatus Nitrosymbiomonas</taxon>
    </lineage>
</organism>
<evidence type="ECO:0000313" key="7">
    <source>
        <dbReference type="Proteomes" id="UP000662873"/>
    </source>
</evidence>
<keyword evidence="3" id="KW-0732">Signal</keyword>
<comment type="function">
    <text evidence="4">Involved in the system for phosphate transport across the cytoplasmic membrane.</text>
</comment>
<evidence type="ECO:0000256" key="2">
    <source>
        <dbReference type="ARBA" id="ARBA00022448"/>
    </source>
</evidence>
<dbReference type="SUPFAM" id="SSF53850">
    <property type="entry name" value="Periplasmic binding protein-like II"/>
    <property type="match status" value="1"/>
</dbReference>
<dbReference type="EMBL" id="AP021858">
    <property type="protein sequence ID" value="BBO24494.1"/>
    <property type="molecule type" value="Genomic_DNA"/>
</dbReference>
<accession>A0A809SF47</accession>
<dbReference type="PANTHER" id="PTHR30570">
    <property type="entry name" value="PERIPLASMIC PHOSPHATE BINDING COMPONENT OF PHOSPHATE ABC TRANSPORTER"/>
    <property type="match status" value="1"/>
</dbReference>
<dbReference type="CDD" id="cd13566">
    <property type="entry name" value="PBP2_phosphate"/>
    <property type="match status" value="1"/>
</dbReference>
<reference evidence="6" key="1">
    <citation type="journal article" name="DNA Res.">
        <title>The physiological potential of anammox bacteria as revealed by their core genome structure.</title>
        <authorList>
            <person name="Okubo T."/>
            <person name="Toyoda A."/>
            <person name="Fukuhara K."/>
            <person name="Uchiyama I."/>
            <person name="Harigaya Y."/>
            <person name="Kuroiwa M."/>
            <person name="Suzuki T."/>
            <person name="Murakami Y."/>
            <person name="Suwa Y."/>
            <person name="Takami H."/>
        </authorList>
    </citation>
    <scope>NUCLEOTIDE SEQUENCE</scope>
    <source>
        <strain evidence="6">317325-2</strain>
    </source>
</reference>
<evidence type="ECO:0000256" key="4">
    <source>
        <dbReference type="RuleBase" id="RU367119"/>
    </source>
</evidence>
<evidence type="ECO:0000256" key="1">
    <source>
        <dbReference type="ARBA" id="ARBA00008725"/>
    </source>
</evidence>
<dbReference type="InterPro" id="IPR011862">
    <property type="entry name" value="Phos-bd"/>
</dbReference>
<keyword evidence="2 4" id="KW-0813">Transport</keyword>
<dbReference type="KEGG" id="npy:NPRO_20890"/>
<dbReference type="AlphaFoldDB" id="A0A809SF47"/>
<proteinExistence type="inferred from homology"/>
<dbReference type="NCBIfam" id="TIGR02136">
    <property type="entry name" value="ptsS_2"/>
    <property type="match status" value="1"/>
</dbReference>
<dbReference type="PANTHER" id="PTHR30570:SF1">
    <property type="entry name" value="PHOSPHATE-BINDING PROTEIN PSTS"/>
    <property type="match status" value="1"/>
</dbReference>
<dbReference type="GO" id="GO:0006817">
    <property type="term" value="P:phosphate ion transport"/>
    <property type="evidence" value="ECO:0007669"/>
    <property type="project" value="UniProtKB-UniRule"/>
</dbReference>
<dbReference type="InterPro" id="IPR050811">
    <property type="entry name" value="Phosphate_ABC_transporter"/>
</dbReference>
<dbReference type="Pfam" id="PF12849">
    <property type="entry name" value="PBP_like_2"/>
    <property type="match status" value="1"/>
</dbReference>
<dbReference type="Proteomes" id="UP000662873">
    <property type="component" value="Chromosome"/>
</dbReference>
<feature type="domain" description="PBP" evidence="5">
    <location>
        <begin position="19"/>
        <end position="262"/>
    </location>
</feature>
<sequence>MIISTLSCVLAIGGGGVASPALGTVSIKGSDTLLILNQRWAEEFGKTHPNIAIAVTGGGSSIGIKAFINGVTNICAASRPMKESEKRSARSRGSIVNEIPVALDGLAICVNASNSVRSLTMDQLRRIYIGQITNWSQVGGSNSPITVFSRDSNSGTYGFFQQNVLKNQNWGPNVRFMPSTSEEAREVGRTAGGIAYGGVAYFKNRPGIKIIPVAPKDGVAPIEPTEENVRGKKYPIWRYLYYYTNGKPGGDTKTFIDYALSPQGQQVVELVGYYSLK</sequence>